<feature type="transmembrane region" description="Helical" evidence="6">
    <location>
        <begin position="12"/>
        <end position="34"/>
    </location>
</feature>
<dbReference type="GO" id="GO:0016020">
    <property type="term" value="C:membrane"/>
    <property type="evidence" value="ECO:0007669"/>
    <property type="project" value="UniProtKB-SubCell"/>
</dbReference>
<proteinExistence type="predicted"/>
<accession>A0A5M8PTP3</accession>
<gene>
    <name evidence="7" type="ORF">FRX48_03365</name>
</gene>
<evidence type="ECO:0000256" key="6">
    <source>
        <dbReference type="SAM" id="Phobius"/>
    </source>
</evidence>
<name>A0A5M8PTP3_9LECA</name>
<evidence type="ECO:0000256" key="4">
    <source>
        <dbReference type="ARBA" id="ARBA00022989"/>
    </source>
</evidence>
<dbReference type="PIRSF" id="PIRSF006060">
    <property type="entry name" value="AA_transporter"/>
    <property type="match status" value="1"/>
</dbReference>
<comment type="subcellular location">
    <subcellularLocation>
        <location evidence="1">Membrane</location>
        <topology evidence="1">Multi-pass membrane protein</topology>
    </subcellularLocation>
</comment>
<evidence type="ECO:0000256" key="1">
    <source>
        <dbReference type="ARBA" id="ARBA00004141"/>
    </source>
</evidence>
<feature type="transmembrane region" description="Helical" evidence="6">
    <location>
        <begin position="372"/>
        <end position="398"/>
    </location>
</feature>
<evidence type="ECO:0000256" key="3">
    <source>
        <dbReference type="ARBA" id="ARBA00022692"/>
    </source>
</evidence>
<comment type="caution">
    <text evidence="7">The sequence shown here is derived from an EMBL/GenBank/DDBJ whole genome shotgun (WGS) entry which is preliminary data.</text>
</comment>
<keyword evidence="5 6" id="KW-0472">Membrane</keyword>
<dbReference type="Pfam" id="PF13520">
    <property type="entry name" value="AA_permease_2"/>
    <property type="match status" value="1"/>
</dbReference>
<evidence type="ECO:0000313" key="7">
    <source>
        <dbReference type="EMBL" id="KAA6412375.1"/>
    </source>
</evidence>
<feature type="transmembrane region" description="Helical" evidence="6">
    <location>
        <begin position="418"/>
        <end position="437"/>
    </location>
</feature>
<protein>
    <submittedName>
        <fullName evidence="7">Amino acid transporter</fullName>
    </submittedName>
</protein>
<evidence type="ECO:0000256" key="5">
    <source>
        <dbReference type="ARBA" id="ARBA00023136"/>
    </source>
</evidence>
<dbReference type="PANTHER" id="PTHR45649:SF1">
    <property type="entry name" value="TRANSPORTER, PUTATIVE (EUROFUNG)-RELATED"/>
    <property type="match status" value="1"/>
</dbReference>
<reference evidence="7 8" key="1">
    <citation type="submission" date="2019-09" db="EMBL/GenBank/DDBJ databases">
        <title>The hologenome of the rock-dwelling lichen Lasallia pustulata.</title>
        <authorList>
            <person name="Greshake Tzovaras B."/>
            <person name="Segers F."/>
            <person name="Bicker A."/>
            <person name="Dal Grande F."/>
            <person name="Otte J."/>
            <person name="Hankeln T."/>
            <person name="Schmitt I."/>
            <person name="Ebersberger I."/>
        </authorList>
    </citation>
    <scope>NUCLEOTIDE SEQUENCE [LARGE SCALE GENOMIC DNA]</scope>
    <source>
        <strain evidence="7">A1-1</strain>
    </source>
</reference>
<keyword evidence="4 6" id="KW-1133">Transmembrane helix</keyword>
<feature type="transmembrane region" description="Helical" evidence="6">
    <location>
        <begin position="140"/>
        <end position="160"/>
    </location>
</feature>
<feature type="transmembrane region" description="Helical" evidence="6">
    <location>
        <begin position="449"/>
        <end position="468"/>
    </location>
</feature>
<dbReference type="Proteomes" id="UP000324767">
    <property type="component" value="Unassembled WGS sequence"/>
</dbReference>
<feature type="transmembrane region" description="Helical" evidence="6">
    <location>
        <begin position="287"/>
        <end position="314"/>
    </location>
</feature>
<keyword evidence="2" id="KW-0813">Transport</keyword>
<evidence type="ECO:0000256" key="2">
    <source>
        <dbReference type="ARBA" id="ARBA00022448"/>
    </source>
</evidence>
<dbReference type="GO" id="GO:0022857">
    <property type="term" value="F:transmembrane transporter activity"/>
    <property type="evidence" value="ECO:0007669"/>
    <property type="project" value="InterPro"/>
</dbReference>
<sequence>MGKRQQLKRHFGWFSMLGVTCTLTCTWEAVPILLVEGLENGGPGGLIYGFLYCWLGTMAIAASLGEMASMAPTSGGQYHWVALLAPPKSSRFLSYFTGWLSTLAWQAVLASGGQLVGTIIQGLVVLNHPTYDYHRWQGTLLFWAVILVALFTNVFLASLLPKIEVVTLAIHLAGFLAILVPLVYLSTDHSSAAEVFTVFTDEGGWNSTGLSFSVGLTGTMCALVGADAAIHMAEEVQNASTVIPWTMIGAIAINGTLGLAITIAILFCMGNIADALASPTGFPFIEIFYSATSSAGGATAMTSIITFLSVIATVNSLLSASRQMWAFARDNALPFSHILCRIETRTQLPLYSLGLSVTISYILALINIGSSVALNAIVSLVVAGLYTSYVVPITLILIKRVRGDPVRWGPWKMGRWGILVNITSIIYIILAVFFSFFPPTAVVTPATMNWSILVYGVVVLFSVGFWFVHGHKVYNGPIMEVTVEDVIGASSGQT</sequence>
<evidence type="ECO:0000313" key="8">
    <source>
        <dbReference type="Proteomes" id="UP000324767"/>
    </source>
</evidence>
<dbReference type="AlphaFoldDB" id="A0A5M8PTP3"/>
<dbReference type="OrthoDB" id="3257095at2759"/>
<organism evidence="7 8">
    <name type="scientific">Lasallia pustulata</name>
    <dbReference type="NCBI Taxonomy" id="136370"/>
    <lineage>
        <taxon>Eukaryota</taxon>
        <taxon>Fungi</taxon>
        <taxon>Dikarya</taxon>
        <taxon>Ascomycota</taxon>
        <taxon>Pezizomycotina</taxon>
        <taxon>Lecanoromycetes</taxon>
        <taxon>OSLEUM clade</taxon>
        <taxon>Umbilicariomycetidae</taxon>
        <taxon>Umbilicariales</taxon>
        <taxon>Umbilicariaceae</taxon>
        <taxon>Lasallia</taxon>
    </lineage>
</organism>
<keyword evidence="3 6" id="KW-0812">Transmembrane</keyword>
<feature type="transmembrane region" description="Helical" evidence="6">
    <location>
        <begin position="165"/>
        <end position="185"/>
    </location>
</feature>
<feature type="transmembrane region" description="Helical" evidence="6">
    <location>
        <begin position="46"/>
        <end position="71"/>
    </location>
</feature>
<feature type="transmembrane region" description="Helical" evidence="6">
    <location>
        <begin position="242"/>
        <end position="267"/>
    </location>
</feature>
<dbReference type="Gene3D" id="1.20.1740.10">
    <property type="entry name" value="Amino acid/polyamine transporter I"/>
    <property type="match status" value="1"/>
</dbReference>
<dbReference type="InterPro" id="IPR002293">
    <property type="entry name" value="AA/rel_permease1"/>
</dbReference>
<feature type="transmembrane region" description="Helical" evidence="6">
    <location>
        <begin position="348"/>
        <end position="366"/>
    </location>
</feature>
<feature type="transmembrane region" description="Helical" evidence="6">
    <location>
        <begin position="205"/>
        <end position="230"/>
    </location>
</feature>
<dbReference type="PANTHER" id="PTHR45649">
    <property type="entry name" value="AMINO-ACID PERMEASE BAT1"/>
    <property type="match status" value="1"/>
</dbReference>
<dbReference type="EMBL" id="VXIT01000005">
    <property type="protein sequence ID" value="KAA6412375.1"/>
    <property type="molecule type" value="Genomic_DNA"/>
</dbReference>
<feature type="transmembrane region" description="Helical" evidence="6">
    <location>
        <begin position="92"/>
        <end position="120"/>
    </location>
</feature>